<protein>
    <recommendedName>
        <fullName evidence="4">SIMPL domain-containing protein</fullName>
    </recommendedName>
</protein>
<dbReference type="Gene3D" id="3.30.110.170">
    <property type="entry name" value="Protein of unknown function (DUF541), domain 1"/>
    <property type="match status" value="1"/>
</dbReference>
<dbReference type="InterPro" id="IPR007497">
    <property type="entry name" value="SIMPL/DUF541"/>
</dbReference>
<dbReference type="GO" id="GO:0006974">
    <property type="term" value="P:DNA damage response"/>
    <property type="evidence" value="ECO:0007669"/>
    <property type="project" value="TreeGrafter"/>
</dbReference>
<evidence type="ECO:0000313" key="2">
    <source>
        <dbReference type="EMBL" id="GGG02313.1"/>
    </source>
</evidence>
<dbReference type="Gene3D" id="3.30.70.2970">
    <property type="entry name" value="Protein of unknown function (DUF541), domain 2"/>
    <property type="match status" value="1"/>
</dbReference>
<comment type="caution">
    <text evidence="2">The sequence shown here is derived from an EMBL/GenBank/DDBJ whole genome shotgun (WGS) entry which is preliminary data.</text>
</comment>
<feature type="transmembrane region" description="Helical" evidence="1">
    <location>
        <begin position="12"/>
        <end position="34"/>
    </location>
</feature>
<proteinExistence type="predicted"/>
<sequence length="236" mass="25509">MTEQKCIDKAKFFGYLSIGVGMALAGGFISYGILNFHAFNRYVAVKGLAEQTVKADKAIWSISYTVNANSLKEVYQKVDQDQLAVKNFISQAGVDVKALQYGSISLNQNSHSKDQVNTSNYSAYGSMTITTDKVDLVQGLAQKTSDLVAKGVVVSSSNVAYKYTGLNSIKPKMLEDATQNAQTAALQFAKNAQTALGSIRQASQGAFTISNQDASYGDGDPYKLVRVVVSSEYFLK</sequence>
<dbReference type="EMBL" id="BMJS01000024">
    <property type="protein sequence ID" value="GGG02313.1"/>
    <property type="molecule type" value="Genomic_DNA"/>
</dbReference>
<accession>A0A8J2Z5I0</accession>
<dbReference type="PANTHER" id="PTHR34387:SF2">
    <property type="entry name" value="SLR1258 PROTEIN"/>
    <property type="match status" value="1"/>
</dbReference>
<dbReference type="Proteomes" id="UP000636949">
    <property type="component" value="Unassembled WGS sequence"/>
</dbReference>
<keyword evidence="1" id="KW-0472">Membrane</keyword>
<organism evidence="2 3">
    <name type="scientific">Cysteiniphilum litorale</name>
    <dbReference type="NCBI Taxonomy" id="2056700"/>
    <lineage>
        <taxon>Bacteria</taxon>
        <taxon>Pseudomonadati</taxon>
        <taxon>Pseudomonadota</taxon>
        <taxon>Gammaproteobacteria</taxon>
        <taxon>Thiotrichales</taxon>
        <taxon>Fastidiosibacteraceae</taxon>
        <taxon>Cysteiniphilum</taxon>
    </lineage>
</organism>
<reference evidence="2" key="2">
    <citation type="submission" date="2020-09" db="EMBL/GenBank/DDBJ databases">
        <authorList>
            <person name="Sun Q."/>
            <person name="Zhou Y."/>
        </authorList>
    </citation>
    <scope>NUCLEOTIDE SEQUENCE</scope>
    <source>
        <strain evidence="2">CGMCC 1.15758</strain>
    </source>
</reference>
<gene>
    <name evidence="2" type="ORF">GCM10010995_19650</name>
</gene>
<dbReference type="AlphaFoldDB" id="A0A8J2Z5I0"/>
<dbReference type="PANTHER" id="PTHR34387">
    <property type="entry name" value="SLR1258 PROTEIN"/>
    <property type="match status" value="1"/>
</dbReference>
<keyword evidence="1" id="KW-0812">Transmembrane</keyword>
<evidence type="ECO:0000256" key="1">
    <source>
        <dbReference type="SAM" id="Phobius"/>
    </source>
</evidence>
<reference evidence="2" key="1">
    <citation type="journal article" date="2014" name="Int. J. Syst. Evol. Microbiol.">
        <title>Complete genome sequence of Corynebacterium casei LMG S-19264T (=DSM 44701T), isolated from a smear-ripened cheese.</title>
        <authorList>
            <consortium name="US DOE Joint Genome Institute (JGI-PGF)"/>
            <person name="Walter F."/>
            <person name="Albersmeier A."/>
            <person name="Kalinowski J."/>
            <person name="Ruckert C."/>
        </authorList>
    </citation>
    <scope>NUCLEOTIDE SEQUENCE</scope>
    <source>
        <strain evidence="2">CGMCC 1.15758</strain>
    </source>
</reference>
<evidence type="ECO:0008006" key="4">
    <source>
        <dbReference type="Google" id="ProtNLM"/>
    </source>
</evidence>
<dbReference type="InterPro" id="IPR016907">
    <property type="entry name" value="UCP029033"/>
</dbReference>
<dbReference type="Pfam" id="PF04402">
    <property type="entry name" value="SIMPL"/>
    <property type="match status" value="1"/>
</dbReference>
<name>A0A8J2Z5I0_9GAMM</name>
<keyword evidence="3" id="KW-1185">Reference proteome</keyword>
<keyword evidence="1" id="KW-1133">Transmembrane helix</keyword>
<dbReference type="InterPro" id="IPR052022">
    <property type="entry name" value="26kDa_periplasmic_antigen"/>
</dbReference>
<dbReference type="OrthoDB" id="9806540at2"/>
<evidence type="ECO:0000313" key="3">
    <source>
        <dbReference type="Proteomes" id="UP000636949"/>
    </source>
</evidence>
<dbReference type="PIRSF" id="PIRSF029033">
    <property type="entry name" value="UCP029033"/>
    <property type="match status" value="1"/>
</dbReference>
<dbReference type="RefSeq" id="WP_117003290.1">
    <property type="nucleotide sequence ID" value="NZ_BMJS01000024.1"/>
</dbReference>